<keyword evidence="1" id="KW-0472">Membrane</keyword>
<keyword evidence="3" id="KW-1185">Reference proteome</keyword>
<dbReference type="Proteomes" id="UP001178507">
    <property type="component" value="Unassembled WGS sequence"/>
</dbReference>
<evidence type="ECO:0000313" key="2">
    <source>
        <dbReference type="EMBL" id="CAJ1411411.1"/>
    </source>
</evidence>
<feature type="transmembrane region" description="Helical" evidence="1">
    <location>
        <begin position="73"/>
        <end position="91"/>
    </location>
</feature>
<dbReference type="Gene3D" id="3.40.50.10140">
    <property type="entry name" value="Toll/interleukin-1 receptor homology (TIR) domain"/>
    <property type="match status" value="1"/>
</dbReference>
<evidence type="ECO:0000313" key="3">
    <source>
        <dbReference type="Proteomes" id="UP001178507"/>
    </source>
</evidence>
<reference evidence="2" key="1">
    <citation type="submission" date="2023-08" db="EMBL/GenBank/DDBJ databases">
        <authorList>
            <person name="Chen Y."/>
            <person name="Shah S."/>
            <person name="Dougan E. K."/>
            <person name="Thang M."/>
            <person name="Chan C."/>
        </authorList>
    </citation>
    <scope>NUCLEOTIDE SEQUENCE</scope>
</reference>
<evidence type="ECO:0000256" key="1">
    <source>
        <dbReference type="SAM" id="Phobius"/>
    </source>
</evidence>
<feature type="transmembrane region" description="Helical" evidence="1">
    <location>
        <begin position="103"/>
        <end position="128"/>
    </location>
</feature>
<dbReference type="SUPFAM" id="SSF52200">
    <property type="entry name" value="Toll/Interleukin receptor TIR domain"/>
    <property type="match status" value="1"/>
</dbReference>
<gene>
    <name evidence="2" type="ORF">EVOR1521_LOCUS31994</name>
</gene>
<organism evidence="2 3">
    <name type="scientific">Effrenium voratum</name>
    <dbReference type="NCBI Taxonomy" id="2562239"/>
    <lineage>
        <taxon>Eukaryota</taxon>
        <taxon>Sar</taxon>
        <taxon>Alveolata</taxon>
        <taxon>Dinophyceae</taxon>
        <taxon>Suessiales</taxon>
        <taxon>Symbiodiniaceae</taxon>
        <taxon>Effrenium</taxon>
    </lineage>
</organism>
<keyword evidence="1" id="KW-1133">Transmembrane helix</keyword>
<feature type="transmembrane region" description="Helical" evidence="1">
    <location>
        <begin position="30"/>
        <end position="52"/>
    </location>
</feature>
<keyword evidence="1" id="KW-0812">Transmembrane</keyword>
<accession>A0AA36NML6</accession>
<name>A0AA36NML6_9DINO</name>
<comment type="caution">
    <text evidence="2">The sequence shown here is derived from an EMBL/GenBank/DDBJ whole genome shotgun (WGS) entry which is preliminary data.</text>
</comment>
<dbReference type="EMBL" id="CAUJNA010003873">
    <property type="protein sequence ID" value="CAJ1411411.1"/>
    <property type="molecule type" value="Genomic_DNA"/>
</dbReference>
<dbReference type="InterPro" id="IPR035897">
    <property type="entry name" value="Toll_tir_struct_dom_sf"/>
</dbReference>
<protein>
    <recommendedName>
        <fullName evidence="4">TIR domain-containing protein</fullName>
    </recommendedName>
</protein>
<sequence>MFCLCLFLILFVSGYYYGLSLAVTNLSVALVPIAMVSFLVMQLTLMCAVLWWKQTSLCLLWPWRYAAASYHDLFLSAGTLLLLNLVSPLLILEDDNSSSLLSLLLAILVLGLPVVTAVAVAGLLWRFWRKDTGFAMFLSHHKAAAGALCRLLTIVLQEHKKQFRWQIFLDSDRLEEVTSLVDIIRYQTKCFVPVISQEYFQRPWCVAELATAFLHNVPLVPLLIDGFSFSEDGLQTCEQVCSSFQGDFFEHLQVSSETLRAAYEHISGMKSETKVSWNILNRNDSVKTQELAILNLAETVQSISRKRASSNVPPAPYMLISTASKARIFVCASEEPEAHSTASTLMTSSHSNFWNFNDYRQVRNPPDMVEQAFRRLFVTIALPFSPAGTFGKTLER</sequence>
<dbReference type="AlphaFoldDB" id="A0AA36NML6"/>
<proteinExistence type="predicted"/>
<evidence type="ECO:0008006" key="4">
    <source>
        <dbReference type="Google" id="ProtNLM"/>
    </source>
</evidence>